<name>A0A8S1LXK2_9CILI</name>
<dbReference type="Proteomes" id="UP000692954">
    <property type="component" value="Unassembled WGS sequence"/>
</dbReference>
<gene>
    <name evidence="2" type="ORF">PSON_ATCC_30995.1.T0280356</name>
</gene>
<proteinExistence type="predicted"/>
<protein>
    <recommendedName>
        <fullName evidence="4">Transmembrane protein</fullName>
    </recommendedName>
</protein>
<dbReference type="AlphaFoldDB" id="A0A8S1LXK2"/>
<keyword evidence="1" id="KW-0472">Membrane</keyword>
<reference evidence="2" key="1">
    <citation type="submission" date="2021-01" db="EMBL/GenBank/DDBJ databases">
        <authorList>
            <consortium name="Genoscope - CEA"/>
            <person name="William W."/>
        </authorList>
    </citation>
    <scope>NUCLEOTIDE SEQUENCE</scope>
</reference>
<keyword evidence="1" id="KW-1133">Transmembrane helix</keyword>
<evidence type="ECO:0000256" key="1">
    <source>
        <dbReference type="SAM" id="Phobius"/>
    </source>
</evidence>
<comment type="caution">
    <text evidence="2">The sequence shown here is derived from an EMBL/GenBank/DDBJ whole genome shotgun (WGS) entry which is preliminary data.</text>
</comment>
<feature type="transmembrane region" description="Helical" evidence="1">
    <location>
        <begin position="132"/>
        <end position="149"/>
    </location>
</feature>
<keyword evidence="1" id="KW-0812">Transmembrane</keyword>
<accession>A0A8S1LXK2</accession>
<keyword evidence="3" id="KW-1185">Reference proteome</keyword>
<evidence type="ECO:0008006" key="4">
    <source>
        <dbReference type="Google" id="ProtNLM"/>
    </source>
</evidence>
<evidence type="ECO:0000313" key="2">
    <source>
        <dbReference type="EMBL" id="CAD8071969.1"/>
    </source>
</evidence>
<feature type="transmembrane region" description="Helical" evidence="1">
    <location>
        <begin position="155"/>
        <end position="172"/>
    </location>
</feature>
<sequence length="481" mass="57833">MKKYSLRFFDVQSELGYQQQRNQQFRMPIYKCGHYGMLIISLIKLILDFYYQLYGDVPAIIATQIYIIISLVLVKLKIKYIQIALLLFNYSLMTYEQVLLPNISLQALPLFVNSFTICNILIILVLDVFESYFLIITTFSYKLIIIILADTQRSYNIYAATCTLMVFLCYCSRRLNYQSRNNFLLSQKDNLWEKLFPKIVNQPFLLFSFDNEKIEFQHKVSKSLNFLCNDTNDLKNFLRTFNYKTQSLEDFFFKENQRAQYNDQVSNTIMISNKKVKQAITYSIFYYQQPFFLVQFTEDILDKNSPIIQSKKANQEQIQFKFYNFFFKQLQKAIYSNDFQILIYLRNICYKQILNYKIISNRKITISEQKLECMIQHVQKLFFYKKITIVQDFQQIQNIKTLKYHFYRILFEIFQVCDRKHSILVKNNDGQLSFQYFGKHLNQDKKDSLQLSIEYLINNQFKKGRDEILIQLYKEPLVPFI</sequence>
<dbReference type="EMBL" id="CAJJDN010000028">
    <property type="protein sequence ID" value="CAD8071969.1"/>
    <property type="molecule type" value="Genomic_DNA"/>
</dbReference>
<dbReference type="OrthoDB" id="298826at2759"/>
<evidence type="ECO:0000313" key="3">
    <source>
        <dbReference type="Proteomes" id="UP000692954"/>
    </source>
</evidence>
<organism evidence="2 3">
    <name type="scientific">Paramecium sonneborni</name>
    <dbReference type="NCBI Taxonomy" id="65129"/>
    <lineage>
        <taxon>Eukaryota</taxon>
        <taxon>Sar</taxon>
        <taxon>Alveolata</taxon>
        <taxon>Ciliophora</taxon>
        <taxon>Intramacronucleata</taxon>
        <taxon>Oligohymenophorea</taxon>
        <taxon>Peniculida</taxon>
        <taxon>Parameciidae</taxon>
        <taxon>Paramecium</taxon>
    </lineage>
</organism>
<feature type="transmembrane region" description="Helical" evidence="1">
    <location>
        <begin position="32"/>
        <end position="51"/>
    </location>
</feature>
<feature type="transmembrane region" description="Helical" evidence="1">
    <location>
        <begin position="106"/>
        <end position="125"/>
    </location>
</feature>